<evidence type="ECO:0000259" key="7">
    <source>
        <dbReference type="PROSITE" id="PS51012"/>
    </source>
</evidence>
<evidence type="ECO:0000256" key="5">
    <source>
        <dbReference type="RuleBase" id="RU361157"/>
    </source>
</evidence>
<protein>
    <recommendedName>
        <fullName evidence="5">Transport permease protein</fullName>
    </recommendedName>
</protein>
<dbReference type="STRING" id="1142394.PSMK_26750"/>
<feature type="transmembrane region" description="Helical" evidence="5">
    <location>
        <begin position="131"/>
        <end position="158"/>
    </location>
</feature>
<feature type="domain" description="ABC transmembrane type-2" evidence="7">
    <location>
        <begin position="46"/>
        <end position="280"/>
    </location>
</feature>
<name>I0IHU6_PHYMF</name>
<evidence type="ECO:0000256" key="2">
    <source>
        <dbReference type="ARBA" id="ARBA00022692"/>
    </source>
</evidence>
<keyword evidence="4 5" id="KW-0472">Membrane</keyword>
<dbReference type="Proteomes" id="UP000007881">
    <property type="component" value="Chromosome"/>
</dbReference>
<dbReference type="PANTHER" id="PTHR43229:SF2">
    <property type="entry name" value="NODULATION PROTEIN J"/>
    <property type="match status" value="1"/>
</dbReference>
<proteinExistence type="inferred from homology"/>
<comment type="subcellular location">
    <subcellularLocation>
        <location evidence="5">Cell membrane</location>
        <topology evidence="5">Multi-pass membrane protein</topology>
    </subcellularLocation>
    <subcellularLocation>
        <location evidence="1">Membrane</location>
        <topology evidence="1">Multi-pass membrane protein</topology>
    </subcellularLocation>
</comment>
<evidence type="ECO:0000313" key="9">
    <source>
        <dbReference type="Proteomes" id="UP000007881"/>
    </source>
</evidence>
<feature type="transmembrane region" description="Helical" evidence="5">
    <location>
        <begin position="20"/>
        <end position="39"/>
    </location>
</feature>
<dbReference type="eggNOG" id="COG0842">
    <property type="taxonomic scope" value="Bacteria"/>
</dbReference>
<organism evidence="8 9">
    <name type="scientific">Phycisphaera mikurensis (strain NBRC 102666 / KCTC 22515 / FYK2301M01)</name>
    <dbReference type="NCBI Taxonomy" id="1142394"/>
    <lineage>
        <taxon>Bacteria</taxon>
        <taxon>Pseudomonadati</taxon>
        <taxon>Planctomycetota</taxon>
        <taxon>Phycisphaerae</taxon>
        <taxon>Phycisphaerales</taxon>
        <taxon>Phycisphaeraceae</taxon>
        <taxon>Phycisphaera</taxon>
    </lineage>
</organism>
<keyword evidence="5" id="KW-1003">Cell membrane</keyword>
<feature type="transmembrane region" description="Helical" evidence="5">
    <location>
        <begin position="164"/>
        <end position="188"/>
    </location>
</feature>
<dbReference type="GO" id="GO:0043190">
    <property type="term" value="C:ATP-binding cassette (ABC) transporter complex"/>
    <property type="evidence" value="ECO:0007669"/>
    <property type="project" value="InterPro"/>
</dbReference>
<feature type="transmembrane region" description="Helical" evidence="5">
    <location>
        <begin position="256"/>
        <end position="275"/>
    </location>
</feature>
<keyword evidence="5" id="KW-0813">Transport</keyword>
<dbReference type="PANTHER" id="PTHR43229">
    <property type="entry name" value="NODULATION PROTEIN J"/>
    <property type="match status" value="1"/>
</dbReference>
<keyword evidence="3 5" id="KW-1133">Transmembrane helix</keyword>
<gene>
    <name evidence="8" type="ordered locus">PSMK_26750</name>
</gene>
<dbReference type="InterPro" id="IPR000412">
    <property type="entry name" value="ABC_2_transport"/>
</dbReference>
<keyword evidence="9" id="KW-1185">Reference proteome</keyword>
<evidence type="ECO:0000256" key="4">
    <source>
        <dbReference type="ARBA" id="ARBA00023136"/>
    </source>
</evidence>
<evidence type="ECO:0000256" key="3">
    <source>
        <dbReference type="ARBA" id="ARBA00022989"/>
    </source>
</evidence>
<reference evidence="8 9" key="1">
    <citation type="submission" date="2012-02" db="EMBL/GenBank/DDBJ databases">
        <title>Complete genome sequence of Phycisphaera mikurensis NBRC 102666.</title>
        <authorList>
            <person name="Ankai A."/>
            <person name="Hosoyama A."/>
            <person name="Terui Y."/>
            <person name="Sekine M."/>
            <person name="Fukai R."/>
            <person name="Kato Y."/>
            <person name="Nakamura S."/>
            <person name="Yamada-Narita S."/>
            <person name="Kawakoshi A."/>
            <person name="Fukunaga Y."/>
            <person name="Yamazaki S."/>
            <person name="Fujita N."/>
        </authorList>
    </citation>
    <scope>NUCLEOTIDE SEQUENCE [LARGE SCALE GENOMIC DNA]</scope>
    <source>
        <strain evidence="9">NBRC 102666 / KCTC 22515 / FYK2301M01</strain>
    </source>
</reference>
<feature type="transmembrane region" description="Helical" evidence="5">
    <location>
        <begin position="48"/>
        <end position="66"/>
    </location>
</feature>
<dbReference type="Pfam" id="PF01061">
    <property type="entry name" value="ABC2_membrane"/>
    <property type="match status" value="1"/>
</dbReference>
<feature type="region of interest" description="Disordered" evidence="6">
    <location>
        <begin position="1"/>
        <end position="22"/>
    </location>
</feature>
<dbReference type="KEGG" id="phm:PSMK_26750"/>
<dbReference type="InterPro" id="IPR013525">
    <property type="entry name" value="ABC2_TM"/>
</dbReference>
<dbReference type="PROSITE" id="PS51012">
    <property type="entry name" value="ABC_TM2"/>
    <property type="match status" value="1"/>
</dbReference>
<dbReference type="InterPro" id="IPR047817">
    <property type="entry name" value="ABC2_TM_bact-type"/>
</dbReference>
<dbReference type="InterPro" id="IPR051784">
    <property type="entry name" value="Nod_factor_ABC_transporter"/>
</dbReference>
<sequence length="286" mass="29236">MPTPADALGGRSAAPPRTRPFGGAGGMAAGLALATREWVRFFRQRHRVVAAVATPLLLWLLLGLGLRDAFVPGAAAVEGGGAAGSLAFYYPGAVVLTVLFTSIFTCISVIEDRQEGFLQGVLASRAPRWSVAAGKVLGGAAIAVAQGLALIGLGLLVFPAPSPAGLAAAVAALVVLSVMLTALGLCFAWPMRSTSGYHGVMNLVLMPMWLLSGGLFPASTAAPPLQWAMRLNPLAHGHELFAAGFAGVRPALASPATSWAVVLATTAGLLVIATARVTRPVREDAT</sequence>
<dbReference type="HOGENOM" id="CLU_039483_2_3_0"/>
<comment type="similarity">
    <text evidence="5">Belongs to the ABC-2 integral membrane protein family.</text>
</comment>
<dbReference type="AlphaFoldDB" id="I0IHU6"/>
<evidence type="ECO:0000313" key="8">
    <source>
        <dbReference type="EMBL" id="BAM04834.1"/>
    </source>
</evidence>
<dbReference type="PIRSF" id="PIRSF006648">
    <property type="entry name" value="DrrB"/>
    <property type="match status" value="1"/>
</dbReference>
<accession>I0IHU6</accession>
<evidence type="ECO:0000256" key="1">
    <source>
        <dbReference type="ARBA" id="ARBA00004141"/>
    </source>
</evidence>
<dbReference type="EMBL" id="AP012338">
    <property type="protein sequence ID" value="BAM04834.1"/>
    <property type="molecule type" value="Genomic_DNA"/>
</dbReference>
<evidence type="ECO:0000256" key="6">
    <source>
        <dbReference type="SAM" id="MobiDB-lite"/>
    </source>
</evidence>
<feature type="transmembrane region" description="Helical" evidence="5">
    <location>
        <begin position="200"/>
        <end position="222"/>
    </location>
</feature>
<dbReference type="GO" id="GO:0140359">
    <property type="term" value="F:ABC-type transporter activity"/>
    <property type="evidence" value="ECO:0007669"/>
    <property type="project" value="InterPro"/>
</dbReference>
<feature type="transmembrane region" description="Helical" evidence="5">
    <location>
        <begin position="86"/>
        <end position="110"/>
    </location>
</feature>
<keyword evidence="2 5" id="KW-0812">Transmembrane</keyword>